<dbReference type="Proteomes" id="UP000183758">
    <property type="component" value="Unassembled WGS sequence"/>
</dbReference>
<keyword evidence="3 5" id="KW-1133">Transmembrane helix</keyword>
<name>A0A1J5HML3_9BACT</name>
<evidence type="ECO:0000313" key="8">
    <source>
        <dbReference type="Proteomes" id="UP000183758"/>
    </source>
</evidence>
<keyword evidence="4 5" id="KW-0472">Membrane</keyword>
<organism evidence="7 8">
    <name type="scientific">Candidatus Roizmanbacteria bacterium CG2_30_33_16</name>
    <dbReference type="NCBI Taxonomy" id="1805340"/>
    <lineage>
        <taxon>Bacteria</taxon>
        <taxon>Candidatus Roizmaniibacteriota</taxon>
    </lineage>
</organism>
<evidence type="ECO:0000256" key="4">
    <source>
        <dbReference type="ARBA" id="ARBA00023136"/>
    </source>
</evidence>
<comment type="subcellular location">
    <subcellularLocation>
        <location evidence="1">Membrane</location>
        <topology evidence="1">Multi-pass membrane protein</topology>
    </subcellularLocation>
</comment>
<proteinExistence type="predicted"/>
<evidence type="ECO:0000256" key="2">
    <source>
        <dbReference type="ARBA" id="ARBA00022692"/>
    </source>
</evidence>
<feature type="domain" description="NfeD-like C-terminal" evidence="6">
    <location>
        <begin position="85"/>
        <end position="139"/>
    </location>
</feature>
<dbReference type="InterPro" id="IPR012340">
    <property type="entry name" value="NA-bd_OB-fold"/>
</dbReference>
<evidence type="ECO:0000256" key="5">
    <source>
        <dbReference type="SAM" id="Phobius"/>
    </source>
</evidence>
<dbReference type="EMBL" id="MNZM01000009">
    <property type="protein sequence ID" value="OIP86557.1"/>
    <property type="molecule type" value="Genomic_DNA"/>
</dbReference>
<accession>A0A1J5HML3</accession>
<protein>
    <recommendedName>
        <fullName evidence="6">NfeD-like C-terminal domain-containing protein</fullName>
    </recommendedName>
</protein>
<feature type="transmembrane region" description="Helical" evidence="5">
    <location>
        <begin position="7"/>
        <end position="38"/>
    </location>
</feature>
<dbReference type="AlphaFoldDB" id="A0A1J5HML3"/>
<feature type="transmembrane region" description="Helical" evidence="5">
    <location>
        <begin position="44"/>
        <end position="66"/>
    </location>
</feature>
<evidence type="ECO:0000313" key="7">
    <source>
        <dbReference type="EMBL" id="OIP86557.1"/>
    </source>
</evidence>
<dbReference type="InterPro" id="IPR052165">
    <property type="entry name" value="Membrane_assoc_protease"/>
</dbReference>
<reference evidence="7 8" key="1">
    <citation type="journal article" date="2016" name="Environ. Microbiol.">
        <title>Genomic resolution of a cold subsurface aquifer community provides metabolic insights for novel microbes adapted to high CO concentrations.</title>
        <authorList>
            <person name="Probst A.J."/>
            <person name="Castelle C.J."/>
            <person name="Singh A."/>
            <person name="Brown C.T."/>
            <person name="Anantharaman K."/>
            <person name="Sharon I."/>
            <person name="Hug L.A."/>
            <person name="Burstein D."/>
            <person name="Emerson J.B."/>
            <person name="Thomas B.C."/>
            <person name="Banfield J.F."/>
        </authorList>
    </citation>
    <scope>NUCLEOTIDE SEQUENCE [LARGE SCALE GENOMIC DNA]</scope>
    <source>
        <strain evidence="7">CG2_30_33_16</strain>
    </source>
</reference>
<dbReference type="GO" id="GO:0016020">
    <property type="term" value="C:membrane"/>
    <property type="evidence" value="ECO:0007669"/>
    <property type="project" value="UniProtKB-SubCell"/>
</dbReference>
<evidence type="ECO:0000256" key="1">
    <source>
        <dbReference type="ARBA" id="ARBA00004141"/>
    </source>
</evidence>
<evidence type="ECO:0000256" key="3">
    <source>
        <dbReference type="ARBA" id="ARBA00022989"/>
    </source>
</evidence>
<sequence length="140" mass="15398">MDNNYILIIIGIGAMVLEILMGAVTGFDLLLVGVIFVISGGLGTLLNSFTTALISTIILTLLYLIVGRRFVKQKLSIDTKETNVERLFRKKAVVVKKIEPNHPGQVKFEGEVWRAESNKTIVPEQEVTIESVSGVTLKVN</sequence>
<dbReference type="InterPro" id="IPR002810">
    <property type="entry name" value="NfeD-like_C"/>
</dbReference>
<dbReference type="SUPFAM" id="SSF141322">
    <property type="entry name" value="NfeD domain-like"/>
    <property type="match status" value="1"/>
</dbReference>
<gene>
    <name evidence="7" type="ORF">AUK04_00430</name>
</gene>
<dbReference type="Pfam" id="PF01957">
    <property type="entry name" value="NfeD"/>
    <property type="match status" value="1"/>
</dbReference>
<dbReference type="PANTHER" id="PTHR33507">
    <property type="entry name" value="INNER MEMBRANE PROTEIN YBBJ"/>
    <property type="match status" value="1"/>
</dbReference>
<dbReference type="Gene3D" id="2.40.50.140">
    <property type="entry name" value="Nucleic acid-binding proteins"/>
    <property type="match status" value="1"/>
</dbReference>
<comment type="caution">
    <text evidence="7">The sequence shown here is derived from an EMBL/GenBank/DDBJ whole genome shotgun (WGS) entry which is preliminary data.</text>
</comment>
<keyword evidence="2 5" id="KW-0812">Transmembrane</keyword>
<evidence type="ECO:0000259" key="6">
    <source>
        <dbReference type="Pfam" id="PF01957"/>
    </source>
</evidence>